<dbReference type="AlphaFoldDB" id="A0A518CUB5"/>
<dbReference type="InterPro" id="IPR025924">
    <property type="entry name" value="YHYH_dom"/>
</dbReference>
<dbReference type="KEGG" id="plon:Pla110_45930"/>
<evidence type="ECO:0000259" key="2">
    <source>
        <dbReference type="Pfam" id="PF14240"/>
    </source>
</evidence>
<evidence type="ECO:0000313" key="3">
    <source>
        <dbReference type="EMBL" id="QDU82830.1"/>
    </source>
</evidence>
<proteinExistence type="predicted"/>
<protein>
    <recommendedName>
        <fullName evidence="2">YHYH domain-containing protein</fullName>
    </recommendedName>
</protein>
<dbReference type="Proteomes" id="UP000317178">
    <property type="component" value="Chromosome"/>
</dbReference>
<name>A0A518CUB5_9PLAN</name>
<gene>
    <name evidence="3" type="ORF">Pla110_45930</name>
</gene>
<sequence>MCRVLSCRNQLHRIMVRRRFLCSFVVTPFILILGTVLASGHEGTHPGGSSEEPLKSRVDIEIEGDFRLIEANGLPDHQHGQFPNRRNPHSITTQRYAYRVPAKPETASRLTYLGRSPFGIATNGIPFDPGTAEYWQNDPDSGWRYEALAGQIDLGVDESHAHVQPNGAYHYHGLPTALVAALGGNSEKMLLLGYAADGFPIYAPRAYADSDDAQSELKEMKSSYRLKEGNRSTGPQGRHDGSFTEDYEYIEEAGDLDECNGRTGVTPEYPEGSYYYVLTEGFPWIPRAFKGSPDLSFKRRGPAGGGPGPRGNRRPPPPFRNDRPPRP</sequence>
<feature type="region of interest" description="Disordered" evidence="1">
    <location>
        <begin position="223"/>
        <end position="242"/>
    </location>
</feature>
<dbReference type="Pfam" id="PF14240">
    <property type="entry name" value="YHYH"/>
    <property type="match status" value="1"/>
</dbReference>
<keyword evidence="4" id="KW-1185">Reference proteome</keyword>
<evidence type="ECO:0000313" key="4">
    <source>
        <dbReference type="Proteomes" id="UP000317178"/>
    </source>
</evidence>
<accession>A0A518CUB5</accession>
<feature type="domain" description="YHYH" evidence="2">
    <location>
        <begin position="98"/>
        <end position="291"/>
    </location>
</feature>
<dbReference type="EMBL" id="CP036281">
    <property type="protein sequence ID" value="QDU82830.1"/>
    <property type="molecule type" value="Genomic_DNA"/>
</dbReference>
<evidence type="ECO:0000256" key="1">
    <source>
        <dbReference type="SAM" id="MobiDB-lite"/>
    </source>
</evidence>
<organism evidence="3 4">
    <name type="scientific">Polystyrenella longa</name>
    <dbReference type="NCBI Taxonomy" id="2528007"/>
    <lineage>
        <taxon>Bacteria</taxon>
        <taxon>Pseudomonadati</taxon>
        <taxon>Planctomycetota</taxon>
        <taxon>Planctomycetia</taxon>
        <taxon>Planctomycetales</taxon>
        <taxon>Planctomycetaceae</taxon>
        <taxon>Polystyrenella</taxon>
    </lineage>
</organism>
<feature type="region of interest" description="Disordered" evidence="1">
    <location>
        <begin position="291"/>
        <end position="327"/>
    </location>
</feature>
<reference evidence="3 4" key="1">
    <citation type="submission" date="2019-02" db="EMBL/GenBank/DDBJ databases">
        <title>Deep-cultivation of Planctomycetes and their phenomic and genomic characterization uncovers novel biology.</title>
        <authorList>
            <person name="Wiegand S."/>
            <person name="Jogler M."/>
            <person name="Boedeker C."/>
            <person name="Pinto D."/>
            <person name="Vollmers J."/>
            <person name="Rivas-Marin E."/>
            <person name="Kohn T."/>
            <person name="Peeters S.H."/>
            <person name="Heuer A."/>
            <person name="Rast P."/>
            <person name="Oberbeckmann S."/>
            <person name="Bunk B."/>
            <person name="Jeske O."/>
            <person name="Meyerdierks A."/>
            <person name="Storesund J.E."/>
            <person name="Kallscheuer N."/>
            <person name="Luecker S."/>
            <person name="Lage O.M."/>
            <person name="Pohl T."/>
            <person name="Merkel B.J."/>
            <person name="Hornburger P."/>
            <person name="Mueller R.-W."/>
            <person name="Bruemmer F."/>
            <person name="Labrenz M."/>
            <person name="Spormann A.M."/>
            <person name="Op den Camp H."/>
            <person name="Overmann J."/>
            <person name="Amann R."/>
            <person name="Jetten M.S.M."/>
            <person name="Mascher T."/>
            <person name="Medema M.H."/>
            <person name="Devos D.P."/>
            <person name="Kaster A.-K."/>
            <person name="Ovreas L."/>
            <person name="Rohde M."/>
            <person name="Galperin M.Y."/>
            <person name="Jogler C."/>
        </authorList>
    </citation>
    <scope>NUCLEOTIDE SEQUENCE [LARGE SCALE GENOMIC DNA]</scope>
    <source>
        <strain evidence="3 4">Pla110</strain>
    </source>
</reference>